<organism evidence="3 4">
    <name type="scientific">Acetomicrobium thermoterrenum DSM 13490</name>
    <dbReference type="NCBI Taxonomy" id="1120987"/>
    <lineage>
        <taxon>Bacteria</taxon>
        <taxon>Thermotogati</taxon>
        <taxon>Synergistota</taxon>
        <taxon>Synergistia</taxon>
        <taxon>Synergistales</taxon>
        <taxon>Acetomicrobiaceae</taxon>
        <taxon>Acetomicrobium</taxon>
    </lineage>
</organism>
<gene>
    <name evidence="3" type="ORF">SAMN03080603_00163</name>
</gene>
<evidence type="ECO:0000256" key="2">
    <source>
        <dbReference type="ARBA" id="ARBA00022679"/>
    </source>
</evidence>
<dbReference type="InterPro" id="IPR002201">
    <property type="entry name" value="Glyco_trans_9"/>
</dbReference>
<dbReference type="GO" id="GO:0005829">
    <property type="term" value="C:cytosol"/>
    <property type="evidence" value="ECO:0007669"/>
    <property type="project" value="TreeGrafter"/>
</dbReference>
<dbReference type="SUPFAM" id="SSF53756">
    <property type="entry name" value="UDP-Glycosyltransferase/glycogen phosphorylase"/>
    <property type="match status" value="1"/>
</dbReference>
<evidence type="ECO:0000313" key="3">
    <source>
        <dbReference type="EMBL" id="SDX66280.1"/>
    </source>
</evidence>
<sequence length="329" mass="37104">MVDYRPPKGIGEEKMLFIRYSALGDIVRAIPYVATIKETFPSLHITWLLTHPYEDLMKGQPFVDDVIVWYRGLGCKGFLNIISKIRKSSFTHLVSLQGTDRSAVIALLSGIENRAGRHDWASFVYNLPREDLQEILGRTIKIDKYRRYYKVNQKLKSLTDALLKNLNRPRIACVIGASKKVKRWPVSNWVGFITMITSFGGSAILLGHGRNEEALAQTIEDSLQEKHNHKILNLVSKLRLNEMAALIDGCDYVVGGDTGPMHLALALQKPAIGLFGPTLPEQVGLSDIRFKLIVDCPLKGCQKWGCNRRCLSSVRPERVFEIIKGDCVW</sequence>
<dbReference type="PANTHER" id="PTHR30160:SF22">
    <property type="entry name" value="LIPOPOLYSACCHARIDE CORE BIOSYNTHESIS PROTEIN"/>
    <property type="match status" value="1"/>
</dbReference>
<reference evidence="4" key="1">
    <citation type="submission" date="2016-10" db="EMBL/GenBank/DDBJ databases">
        <authorList>
            <person name="Varghese N."/>
            <person name="Submissions S."/>
        </authorList>
    </citation>
    <scope>NUCLEOTIDE SEQUENCE [LARGE SCALE GENOMIC DNA]</scope>
    <source>
        <strain evidence="4">DSM 13490</strain>
    </source>
</reference>
<keyword evidence="4" id="KW-1185">Reference proteome</keyword>
<keyword evidence="1" id="KW-0328">Glycosyltransferase</keyword>
<dbReference type="EMBL" id="FNPD01000001">
    <property type="protein sequence ID" value="SDX66280.1"/>
    <property type="molecule type" value="Genomic_DNA"/>
</dbReference>
<dbReference type="CDD" id="cd03789">
    <property type="entry name" value="GT9_LPS_heptosyltransferase"/>
    <property type="match status" value="1"/>
</dbReference>
<dbReference type="AlphaFoldDB" id="A0A1H3DIY5"/>
<dbReference type="Pfam" id="PF01075">
    <property type="entry name" value="Glyco_transf_9"/>
    <property type="match status" value="1"/>
</dbReference>
<dbReference type="PANTHER" id="PTHR30160">
    <property type="entry name" value="TETRAACYLDISACCHARIDE 4'-KINASE-RELATED"/>
    <property type="match status" value="1"/>
</dbReference>
<dbReference type="Proteomes" id="UP000199266">
    <property type="component" value="Unassembled WGS sequence"/>
</dbReference>
<evidence type="ECO:0000256" key="1">
    <source>
        <dbReference type="ARBA" id="ARBA00022676"/>
    </source>
</evidence>
<dbReference type="GO" id="GO:0009244">
    <property type="term" value="P:lipopolysaccharide core region biosynthetic process"/>
    <property type="evidence" value="ECO:0007669"/>
    <property type="project" value="TreeGrafter"/>
</dbReference>
<dbReference type="InterPro" id="IPR051199">
    <property type="entry name" value="LPS_LOS_Heptosyltrfase"/>
</dbReference>
<protein>
    <submittedName>
        <fullName evidence="3">Heptosyltransferase-1</fullName>
    </submittedName>
</protein>
<dbReference type="GO" id="GO:0008713">
    <property type="term" value="F:ADP-heptose-lipopolysaccharide heptosyltransferase activity"/>
    <property type="evidence" value="ECO:0007669"/>
    <property type="project" value="TreeGrafter"/>
</dbReference>
<evidence type="ECO:0000313" key="4">
    <source>
        <dbReference type="Proteomes" id="UP000199266"/>
    </source>
</evidence>
<dbReference type="Gene3D" id="3.40.50.2000">
    <property type="entry name" value="Glycogen Phosphorylase B"/>
    <property type="match status" value="2"/>
</dbReference>
<proteinExistence type="predicted"/>
<keyword evidence="2 3" id="KW-0808">Transferase</keyword>
<accession>A0A1H3DIY5</accession>
<name>A0A1H3DIY5_9BACT</name>